<evidence type="ECO:0000313" key="10">
    <source>
        <dbReference type="Proteomes" id="UP000235965"/>
    </source>
</evidence>
<dbReference type="InterPro" id="IPR019786">
    <property type="entry name" value="Zinc_finger_PHD-type_CS"/>
</dbReference>
<dbReference type="AlphaFoldDB" id="A0A2J7QFJ4"/>
<feature type="region of interest" description="Disordered" evidence="6">
    <location>
        <begin position="111"/>
        <end position="190"/>
    </location>
</feature>
<dbReference type="Proteomes" id="UP000235965">
    <property type="component" value="Unassembled WGS sequence"/>
</dbReference>
<keyword evidence="3" id="KW-0862">Zinc</keyword>
<evidence type="ECO:0000256" key="3">
    <source>
        <dbReference type="ARBA" id="ARBA00022833"/>
    </source>
</evidence>
<dbReference type="PROSITE" id="PS01359">
    <property type="entry name" value="ZF_PHD_1"/>
    <property type="match status" value="1"/>
</dbReference>
<dbReference type="STRING" id="105785.A0A2J7QFJ4"/>
<dbReference type="InterPro" id="IPR017907">
    <property type="entry name" value="Znf_RING_CS"/>
</dbReference>
<feature type="compositionally biased region" description="Basic and acidic residues" evidence="6">
    <location>
        <begin position="163"/>
        <end position="172"/>
    </location>
</feature>
<keyword evidence="2 4" id="KW-0863">Zinc-finger</keyword>
<evidence type="ECO:0000259" key="7">
    <source>
        <dbReference type="PROSITE" id="PS50016"/>
    </source>
</evidence>
<evidence type="ECO:0000256" key="2">
    <source>
        <dbReference type="ARBA" id="ARBA00022771"/>
    </source>
</evidence>
<dbReference type="InterPro" id="IPR013083">
    <property type="entry name" value="Znf_RING/FYVE/PHD"/>
</dbReference>
<evidence type="ECO:0000256" key="4">
    <source>
        <dbReference type="PROSITE-ProRule" id="PRU00175"/>
    </source>
</evidence>
<dbReference type="OrthoDB" id="1935339at2759"/>
<dbReference type="EMBL" id="NEVH01015298">
    <property type="protein sequence ID" value="PNF27313.1"/>
    <property type="molecule type" value="Genomic_DNA"/>
</dbReference>
<dbReference type="InterPro" id="IPR019787">
    <property type="entry name" value="Znf_PHD-finger"/>
</dbReference>
<keyword evidence="5" id="KW-0175">Coiled coil</keyword>
<proteinExistence type="predicted"/>
<feature type="coiled-coil region" evidence="5">
    <location>
        <begin position="48"/>
        <end position="107"/>
    </location>
</feature>
<feature type="domain" description="PHD-type" evidence="7">
    <location>
        <begin position="285"/>
        <end position="341"/>
    </location>
</feature>
<dbReference type="SMART" id="SM00184">
    <property type="entry name" value="RING"/>
    <property type="match status" value="2"/>
</dbReference>
<dbReference type="GO" id="GO:0008270">
    <property type="term" value="F:zinc ion binding"/>
    <property type="evidence" value="ECO:0007669"/>
    <property type="project" value="UniProtKB-KW"/>
</dbReference>
<evidence type="ECO:0008006" key="11">
    <source>
        <dbReference type="Google" id="ProtNLM"/>
    </source>
</evidence>
<dbReference type="InterPro" id="IPR001965">
    <property type="entry name" value="Znf_PHD"/>
</dbReference>
<accession>A0A2J7QFJ4</accession>
<keyword evidence="10" id="KW-1185">Reference proteome</keyword>
<dbReference type="Pfam" id="PF13639">
    <property type="entry name" value="zf-RING_2"/>
    <property type="match status" value="1"/>
</dbReference>
<dbReference type="PROSITE" id="PS50016">
    <property type="entry name" value="ZF_PHD_2"/>
    <property type="match status" value="1"/>
</dbReference>
<feature type="compositionally biased region" description="Acidic residues" evidence="6">
    <location>
        <begin position="120"/>
        <end position="138"/>
    </location>
</feature>
<dbReference type="PANTHER" id="PTHR12618">
    <property type="entry name" value="PHD AND RING FINGER DOMAIN-CONTAINING PROTEIN 1"/>
    <property type="match status" value="1"/>
</dbReference>
<dbReference type="Gene3D" id="3.30.40.10">
    <property type="entry name" value="Zinc/RING finger domain, C3HC4 (zinc finger)"/>
    <property type="match status" value="2"/>
</dbReference>
<evidence type="ECO:0000256" key="5">
    <source>
        <dbReference type="SAM" id="Coils"/>
    </source>
</evidence>
<protein>
    <recommendedName>
        <fullName evidence="11">PHD and RING finger domain-containing protein 1</fullName>
    </recommendedName>
</protein>
<gene>
    <name evidence="9" type="ORF">B7P43_G02770</name>
</gene>
<dbReference type="SMART" id="SM00249">
    <property type="entry name" value="PHD"/>
    <property type="match status" value="1"/>
</dbReference>
<sequence length="343" mass="40285">MSRRPETRGYRNFSWFIRRWRTWRIIGRRVYEAARGNTFFQEMSDIEEEQMKEELRTTLLKAEKLKKEMNTLRNLMEDEAADREYERANMMKRIEELEEREDQLYAIVTEQLRDGKSNESEPESDYDNGDDPAEEEDITERTSSYFTTGRELTESSWNPYWESDERAEERSEGVGTSSTTVPPAASMLDGRSDGQSETCTICLCELVAQNIGTPEGCKHNFCADCLQQWLKTTNTCPIDRQVCDVIVVRRCLGGEVIGTIRVEDVEPPRQQEEEEDDEEIDIDYLPRCELCDSSDRYYELLHCDTCGRGYHLECVYPNMDIVDRRTLETLSEWFCRECDYVYN</sequence>
<reference evidence="9 10" key="1">
    <citation type="submission" date="2017-12" db="EMBL/GenBank/DDBJ databases">
        <title>Hemimetabolous genomes reveal molecular basis of termite eusociality.</title>
        <authorList>
            <person name="Harrison M.C."/>
            <person name="Jongepier E."/>
            <person name="Robertson H.M."/>
            <person name="Arning N."/>
            <person name="Bitard-Feildel T."/>
            <person name="Chao H."/>
            <person name="Childers C.P."/>
            <person name="Dinh H."/>
            <person name="Doddapaneni H."/>
            <person name="Dugan S."/>
            <person name="Gowin J."/>
            <person name="Greiner C."/>
            <person name="Han Y."/>
            <person name="Hu H."/>
            <person name="Hughes D.S.T."/>
            <person name="Huylmans A.-K."/>
            <person name="Kemena C."/>
            <person name="Kremer L.P.M."/>
            <person name="Lee S.L."/>
            <person name="Lopez-Ezquerra A."/>
            <person name="Mallet L."/>
            <person name="Monroy-Kuhn J.M."/>
            <person name="Moser A."/>
            <person name="Murali S.C."/>
            <person name="Muzny D.M."/>
            <person name="Otani S."/>
            <person name="Piulachs M.-D."/>
            <person name="Poelchau M."/>
            <person name="Qu J."/>
            <person name="Schaub F."/>
            <person name="Wada-Katsumata A."/>
            <person name="Worley K.C."/>
            <person name="Xie Q."/>
            <person name="Ylla G."/>
            <person name="Poulsen M."/>
            <person name="Gibbs R.A."/>
            <person name="Schal C."/>
            <person name="Richards S."/>
            <person name="Belles X."/>
            <person name="Korb J."/>
            <person name="Bornberg-Bauer E."/>
        </authorList>
    </citation>
    <scope>NUCLEOTIDE SEQUENCE [LARGE SCALE GENOMIC DNA]</scope>
    <source>
        <tissue evidence="9">Whole body</tissue>
    </source>
</reference>
<feature type="domain" description="RING-type" evidence="8">
    <location>
        <begin position="199"/>
        <end position="240"/>
    </location>
</feature>
<comment type="caution">
    <text evidence="9">The sequence shown here is derived from an EMBL/GenBank/DDBJ whole genome shotgun (WGS) entry which is preliminary data.</text>
</comment>
<keyword evidence="1" id="KW-0479">Metal-binding</keyword>
<dbReference type="InterPro" id="IPR047157">
    <property type="entry name" value="PHRF1/Atg35"/>
</dbReference>
<evidence type="ECO:0000259" key="8">
    <source>
        <dbReference type="PROSITE" id="PS50089"/>
    </source>
</evidence>
<evidence type="ECO:0000313" key="9">
    <source>
        <dbReference type="EMBL" id="PNF27313.1"/>
    </source>
</evidence>
<dbReference type="PROSITE" id="PS50089">
    <property type="entry name" value="ZF_RING_2"/>
    <property type="match status" value="1"/>
</dbReference>
<name>A0A2J7QFJ4_9NEOP</name>
<organism evidence="9 10">
    <name type="scientific">Cryptotermes secundus</name>
    <dbReference type="NCBI Taxonomy" id="105785"/>
    <lineage>
        <taxon>Eukaryota</taxon>
        <taxon>Metazoa</taxon>
        <taxon>Ecdysozoa</taxon>
        <taxon>Arthropoda</taxon>
        <taxon>Hexapoda</taxon>
        <taxon>Insecta</taxon>
        <taxon>Pterygota</taxon>
        <taxon>Neoptera</taxon>
        <taxon>Polyneoptera</taxon>
        <taxon>Dictyoptera</taxon>
        <taxon>Blattodea</taxon>
        <taxon>Blattoidea</taxon>
        <taxon>Termitoidae</taxon>
        <taxon>Kalotermitidae</taxon>
        <taxon>Cryptotermitinae</taxon>
        <taxon>Cryptotermes</taxon>
    </lineage>
</organism>
<dbReference type="InterPro" id="IPR011011">
    <property type="entry name" value="Znf_FYVE_PHD"/>
</dbReference>
<evidence type="ECO:0000256" key="6">
    <source>
        <dbReference type="SAM" id="MobiDB-lite"/>
    </source>
</evidence>
<evidence type="ECO:0000256" key="1">
    <source>
        <dbReference type="ARBA" id="ARBA00022723"/>
    </source>
</evidence>
<dbReference type="InParanoid" id="A0A2J7QFJ4"/>
<dbReference type="SUPFAM" id="SSF57903">
    <property type="entry name" value="FYVE/PHD zinc finger"/>
    <property type="match status" value="1"/>
</dbReference>
<dbReference type="PROSITE" id="PS00518">
    <property type="entry name" value="ZF_RING_1"/>
    <property type="match status" value="1"/>
</dbReference>
<dbReference type="PANTHER" id="PTHR12618:SF20">
    <property type="entry name" value="PHD AND RING FINGER DOMAIN-CONTAINING PROTEIN 1"/>
    <property type="match status" value="1"/>
</dbReference>
<dbReference type="SUPFAM" id="SSF57850">
    <property type="entry name" value="RING/U-box"/>
    <property type="match status" value="1"/>
</dbReference>
<dbReference type="InterPro" id="IPR001841">
    <property type="entry name" value="Znf_RING"/>
</dbReference>
<dbReference type="Pfam" id="PF00628">
    <property type="entry name" value="PHD"/>
    <property type="match status" value="1"/>
</dbReference>